<keyword evidence="2" id="KW-1185">Reference proteome</keyword>
<reference evidence="2" key="1">
    <citation type="submission" date="2018-09" db="EMBL/GenBank/DDBJ databases">
        <title>Complete genome sequence of thermophilic cyanobacteria strain Thermosynechococcus elongatus PKUAC-SCTE542.</title>
        <authorList>
            <person name="Liang Y."/>
            <person name="Tang J."/>
            <person name="Daroch M."/>
        </authorList>
    </citation>
    <scope>NUCLEOTIDE SEQUENCE [LARGE SCALE GENOMIC DNA]</scope>
    <source>
        <strain evidence="2">E542</strain>
    </source>
</reference>
<dbReference type="EMBL" id="CP032152">
    <property type="protein sequence ID" value="QLL29190.1"/>
    <property type="molecule type" value="Genomic_DNA"/>
</dbReference>
<name>A0A7D6IQ21_9CYAN</name>
<dbReference type="KEGG" id="tsq:D3A95_07135"/>
<proteinExistence type="predicted"/>
<gene>
    <name evidence="1" type="ORF">D3A95_07135</name>
</gene>
<organism evidence="1 2">
    <name type="scientific">Thermosynechococcus sichuanensis E542</name>
    <dbReference type="NCBI Taxonomy" id="2016101"/>
    <lineage>
        <taxon>Bacteria</taxon>
        <taxon>Bacillati</taxon>
        <taxon>Cyanobacteriota</taxon>
        <taxon>Cyanophyceae</taxon>
        <taxon>Acaryochloridales</taxon>
        <taxon>Thermosynechococcaceae</taxon>
        <taxon>Thermosynechococcus</taxon>
        <taxon>Thermosynechococcus sichuanensis</taxon>
    </lineage>
</organism>
<dbReference type="RefSeq" id="WP_181494374.1">
    <property type="nucleotide sequence ID" value="NZ_CP032152.1"/>
</dbReference>
<dbReference type="Proteomes" id="UP000261812">
    <property type="component" value="Chromosome"/>
</dbReference>
<sequence length="156" mass="18142">MTYHKLWFQQTASRLKVLRPFPPFSVVQNFIREYLPNLIDYMDGQGLDLSDPQHWWESIHIDGILELENSEGETLRVAAGIIEQWRNANAALRLITTPAMAKLRRESLNVSQHWLFYVSSRKPYPESLWIDLLYEQADTPPPETGCTIIEVTEPET</sequence>
<evidence type="ECO:0000313" key="1">
    <source>
        <dbReference type="EMBL" id="QLL29190.1"/>
    </source>
</evidence>
<dbReference type="AlphaFoldDB" id="A0A7D6IQ21"/>
<accession>A0A7D6IQ21</accession>
<protein>
    <submittedName>
        <fullName evidence="1">Uncharacterized protein</fullName>
    </submittedName>
</protein>
<evidence type="ECO:0000313" key="2">
    <source>
        <dbReference type="Proteomes" id="UP000261812"/>
    </source>
</evidence>